<dbReference type="PANTHER" id="PTHR43198:SF9">
    <property type="entry name" value="AMINOPYRIMIDINE AMINOHYDROLASE, MITOCHONDRIAL ISOFORM X1-RELATED"/>
    <property type="match status" value="1"/>
</dbReference>
<sequence length="322" mass="36945">MFEPDSGYLGLGLNLNQAFFGLTHRILDFRALLHPAKNSAIALTINVSSGRVEGKQVPSNSTQVAAYTNAAIAPVMRLYAYISDIILTYLQRDATKELYRKWLEYYRSEEIERTVVPLFSLQDPNMIQLTIFSNFNLTNHSATNCIRGIHIFPAVNEFDVISKQYCEEYEQWMESITSSVSGQEYEFDYDRMKNALEKFVEFEKKTHAKLEEEFFKRIVKNKNPSVDVHVISYCSSDDLIFYDENSVTTGEIVKKLESLFDKYRAFLKVLEGHETDIGIVFRSSKLEEHLGSLICPTAHGLLDKPRGGDWKPQPGRLYMVNS</sequence>
<dbReference type="InterPro" id="IPR050967">
    <property type="entry name" value="Thiamine_Salvage_TenA"/>
</dbReference>
<accession>A0A2P5C0S1</accession>
<reference evidence="2" key="1">
    <citation type="submission" date="2016-06" db="EMBL/GenBank/DDBJ databases">
        <title>Parallel loss of symbiosis genes in relatives of nitrogen-fixing non-legume Parasponia.</title>
        <authorList>
            <person name="Van Velzen R."/>
            <person name="Holmer R."/>
            <person name="Bu F."/>
            <person name="Rutten L."/>
            <person name="Van Zeijl A."/>
            <person name="Liu W."/>
            <person name="Santuari L."/>
            <person name="Cao Q."/>
            <person name="Sharma T."/>
            <person name="Shen D."/>
            <person name="Roswanjaya Y."/>
            <person name="Wardhani T."/>
            <person name="Kalhor M.S."/>
            <person name="Jansen J."/>
            <person name="Van den Hoogen J."/>
            <person name="Gungor B."/>
            <person name="Hartog M."/>
            <person name="Hontelez J."/>
            <person name="Verver J."/>
            <person name="Yang W.-C."/>
            <person name="Schijlen E."/>
            <person name="Repin R."/>
            <person name="Schilthuizen M."/>
            <person name="Schranz E."/>
            <person name="Heidstra R."/>
            <person name="Miyata K."/>
            <person name="Fedorova E."/>
            <person name="Kohlen W."/>
            <person name="Bisseling T."/>
            <person name="Smit S."/>
            <person name="Geurts R."/>
        </authorList>
    </citation>
    <scope>NUCLEOTIDE SEQUENCE [LARGE SCALE GENOMIC DNA]</scope>
    <source>
        <strain evidence="2">cv. RG33-2</strain>
    </source>
</reference>
<evidence type="ECO:0000313" key="1">
    <source>
        <dbReference type="EMBL" id="PON54595.1"/>
    </source>
</evidence>
<dbReference type="GO" id="GO:0005829">
    <property type="term" value="C:cytosol"/>
    <property type="evidence" value="ECO:0007669"/>
    <property type="project" value="TreeGrafter"/>
</dbReference>
<dbReference type="EMBL" id="JXTC01000430">
    <property type="protein sequence ID" value="PON54595.1"/>
    <property type="molecule type" value="Genomic_DNA"/>
</dbReference>
<gene>
    <name evidence="1" type="ORF">TorRG33x02_302100</name>
</gene>
<comment type="caution">
    <text evidence="1">The sequence shown here is derived from an EMBL/GenBank/DDBJ whole genome shotgun (WGS) entry which is preliminary data.</text>
</comment>
<protein>
    <submittedName>
        <fullName evidence="1">Heme oxygenase-like, multi-helical</fullName>
    </submittedName>
</protein>
<dbReference type="AlphaFoldDB" id="A0A2P5C0S1"/>
<dbReference type="Proteomes" id="UP000237000">
    <property type="component" value="Unassembled WGS sequence"/>
</dbReference>
<evidence type="ECO:0000313" key="2">
    <source>
        <dbReference type="Proteomes" id="UP000237000"/>
    </source>
</evidence>
<proteinExistence type="predicted"/>
<dbReference type="OrthoDB" id="10255128at2759"/>
<dbReference type="STRING" id="63057.A0A2P5C0S1"/>
<dbReference type="InParanoid" id="A0A2P5C0S1"/>
<dbReference type="PANTHER" id="PTHR43198">
    <property type="entry name" value="BIFUNCTIONAL TH2 PROTEIN"/>
    <property type="match status" value="1"/>
</dbReference>
<name>A0A2P5C0S1_TREOI</name>
<keyword evidence="2" id="KW-1185">Reference proteome</keyword>
<organism evidence="1 2">
    <name type="scientific">Trema orientale</name>
    <name type="common">Charcoal tree</name>
    <name type="synonym">Celtis orientalis</name>
    <dbReference type="NCBI Taxonomy" id="63057"/>
    <lineage>
        <taxon>Eukaryota</taxon>
        <taxon>Viridiplantae</taxon>
        <taxon>Streptophyta</taxon>
        <taxon>Embryophyta</taxon>
        <taxon>Tracheophyta</taxon>
        <taxon>Spermatophyta</taxon>
        <taxon>Magnoliopsida</taxon>
        <taxon>eudicotyledons</taxon>
        <taxon>Gunneridae</taxon>
        <taxon>Pentapetalae</taxon>
        <taxon>rosids</taxon>
        <taxon>fabids</taxon>
        <taxon>Rosales</taxon>
        <taxon>Cannabaceae</taxon>
        <taxon>Trema</taxon>
    </lineage>
</organism>